<dbReference type="AlphaFoldDB" id="A0A916Y6R1"/>
<dbReference type="PANTHER" id="PTHR20992">
    <property type="entry name" value="AT15442P-RELATED"/>
    <property type="match status" value="1"/>
</dbReference>
<evidence type="ECO:0000256" key="1">
    <source>
        <dbReference type="SAM" id="Phobius"/>
    </source>
</evidence>
<feature type="transmembrane region" description="Helical" evidence="1">
    <location>
        <begin position="50"/>
        <end position="67"/>
    </location>
</feature>
<accession>A0A916Y6R1</accession>
<feature type="transmembrane region" description="Helical" evidence="1">
    <location>
        <begin position="73"/>
        <end position="96"/>
    </location>
</feature>
<dbReference type="EMBL" id="BMFG01000009">
    <property type="protein sequence ID" value="GGD32330.1"/>
    <property type="molecule type" value="Genomic_DNA"/>
</dbReference>
<keyword evidence="3" id="KW-1185">Reference proteome</keyword>
<keyword evidence="1" id="KW-0812">Transmembrane</keyword>
<dbReference type="Pfam" id="PF04087">
    <property type="entry name" value="DUF389"/>
    <property type="match status" value="1"/>
</dbReference>
<feature type="transmembrane region" description="Helical" evidence="1">
    <location>
        <begin position="143"/>
        <end position="160"/>
    </location>
</feature>
<feature type="transmembrane region" description="Helical" evidence="1">
    <location>
        <begin position="167"/>
        <end position="189"/>
    </location>
</feature>
<name>A0A916Y6R1_9FLAO</name>
<reference evidence="2" key="1">
    <citation type="journal article" date="2014" name="Int. J. Syst. Evol. Microbiol.">
        <title>Complete genome sequence of Corynebacterium casei LMG S-19264T (=DSM 44701T), isolated from a smear-ripened cheese.</title>
        <authorList>
            <consortium name="US DOE Joint Genome Institute (JGI-PGF)"/>
            <person name="Walter F."/>
            <person name="Albersmeier A."/>
            <person name="Kalinowski J."/>
            <person name="Ruckert C."/>
        </authorList>
    </citation>
    <scope>NUCLEOTIDE SEQUENCE</scope>
    <source>
        <strain evidence="2">CGMCC 1.12506</strain>
    </source>
</reference>
<proteinExistence type="predicted"/>
<evidence type="ECO:0000313" key="3">
    <source>
        <dbReference type="Proteomes" id="UP000625735"/>
    </source>
</evidence>
<comment type="caution">
    <text evidence="2">The sequence shown here is derived from an EMBL/GenBank/DDBJ whole genome shotgun (WGS) entry which is preliminary data.</text>
</comment>
<feature type="transmembrane region" description="Helical" evidence="1">
    <location>
        <begin position="195"/>
        <end position="220"/>
    </location>
</feature>
<dbReference type="Proteomes" id="UP000625735">
    <property type="component" value="Unassembled WGS sequence"/>
</dbReference>
<organism evidence="2 3">
    <name type="scientific">Flavobacterium orientale</name>
    <dbReference type="NCBI Taxonomy" id="1756020"/>
    <lineage>
        <taxon>Bacteria</taxon>
        <taxon>Pseudomonadati</taxon>
        <taxon>Bacteroidota</taxon>
        <taxon>Flavobacteriia</taxon>
        <taxon>Flavobacteriales</taxon>
        <taxon>Flavobacteriaceae</taxon>
        <taxon>Flavobacterium</taxon>
    </lineage>
</organism>
<dbReference type="RefSeq" id="WP_188362725.1">
    <property type="nucleotide sequence ID" value="NZ_BMFG01000009.1"/>
</dbReference>
<dbReference type="InterPro" id="IPR005240">
    <property type="entry name" value="DUF389"/>
</dbReference>
<feature type="transmembrane region" description="Helical" evidence="1">
    <location>
        <begin position="108"/>
        <end position="128"/>
    </location>
</feature>
<sequence length="464" mass="52428">MKDDTPNTPIKTLWLNFKILLKSTLDIREDTNHESTIEEVKAGISIKGQGAWVLIFSILIASAGLNTSSAAVVIGAMLISPLMGPIVGIGLSLGINDVDLMRKAIKNFGIMVVLALFTSFLFFSIPIFQDETPELIARTYPDVRDVIIAFAGGLALIVALSRRNKQINTIAGVAIATALMPPLCTAGYGLATGKWMFFGGALFLFAINTIFIALATFIIVKSLKFPMKEYLNSSKRKRISQVLYFIAFLILAPSIYMFYGLYKKSDFERKVNLILSEFRENNDVILLNQQISYNDKTVAFATVGKSVTISLVNKWKEKLEKQGYGGVEFEIAQSVENLETQTMLEKLESTYYTSQQNLNNKEEIIVRQEKELLLLQKQLYLSEKSKVPFDQIANEIKINYTNVEEIAFSKLIKTNFKKMDTLPIIYLKWSKSTSERNKTNDEAKIQKWLRLKLQTDKLEIERLN</sequence>
<reference evidence="2" key="2">
    <citation type="submission" date="2020-09" db="EMBL/GenBank/DDBJ databases">
        <authorList>
            <person name="Sun Q."/>
            <person name="Zhou Y."/>
        </authorList>
    </citation>
    <scope>NUCLEOTIDE SEQUENCE</scope>
    <source>
        <strain evidence="2">CGMCC 1.12506</strain>
    </source>
</reference>
<dbReference type="PANTHER" id="PTHR20992:SF9">
    <property type="entry name" value="AT15442P-RELATED"/>
    <property type="match status" value="1"/>
</dbReference>
<gene>
    <name evidence="2" type="ORF">GCM10011343_22990</name>
</gene>
<evidence type="ECO:0000313" key="2">
    <source>
        <dbReference type="EMBL" id="GGD32330.1"/>
    </source>
</evidence>
<keyword evidence="1" id="KW-0472">Membrane</keyword>
<feature type="transmembrane region" description="Helical" evidence="1">
    <location>
        <begin position="241"/>
        <end position="262"/>
    </location>
</feature>
<keyword evidence="1" id="KW-1133">Transmembrane helix</keyword>
<protein>
    <submittedName>
        <fullName evidence="2">Membrane protein</fullName>
    </submittedName>
</protein>